<evidence type="ECO:0000256" key="10">
    <source>
        <dbReference type="ARBA" id="ARBA00022840"/>
    </source>
</evidence>
<evidence type="ECO:0000256" key="11">
    <source>
        <dbReference type="ARBA" id="ARBA00022989"/>
    </source>
</evidence>
<evidence type="ECO:0000256" key="4">
    <source>
        <dbReference type="ARBA" id="ARBA00022475"/>
    </source>
</evidence>
<protein>
    <recommendedName>
        <fullName evidence="3">histidine kinase</fullName>
        <ecNumber evidence="3">2.7.13.3</ecNumber>
    </recommendedName>
</protein>
<evidence type="ECO:0000256" key="7">
    <source>
        <dbReference type="ARBA" id="ARBA00022692"/>
    </source>
</evidence>
<dbReference type="EC" id="2.7.13.3" evidence="3"/>
<dbReference type="PANTHER" id="PTHR45453">
    <property type="entry name" value="PHOSPHATE REGULON SENSOR PROTEIN PHOR"/>
    <property type="match status" value="1"/>
</dbReference>
<keyword evidence="8" id="KW-0547">Nucleotide-binding</keyword>
<dbReference type="InterPro" id="IPR036890">
    <property type="entry name" value="HATPase_C_sf"/>
</dbReference>
<dbReference type="Pfam" id="PF02518">
    <property type="entry name" value="HATPase_c"/>
    <property type="match status" value="1"/>
</dbReference>
<keyword evidence="6" id="KW-0808">Transferase</keyword>
<evidence type="ECO:0000256" key="3">
    <source>
        <dbReference type="ARBA" id="ARBA00012438"/>
    </source>
</evidence>
<accession>A0ABR8N3C3</accession>
<evidence type="ECO:0000256" key="12">
    <source>
        <dbReference type="ARBA" id="ARBA00023012"/>
    </source>
</evidence>
<dbReference type="PRINTS" id="PR00344">
    <property type="entry name" value="BCTRLSENSOR"/>
</dbReference>
<feature type="transmembrane region" description="Helical" evidence="14">
    <location>
        <begin position="68"/>
        <end position="85"/>
    </location>
</feature>
<evidence type="ECO:0000256" key="5">
    <source>
        <dbReference type="ARBA" id="ARBA00022553"/>
    </source>
</evidence>
<dbReference type="InterPro" id="IPR005467">
    <property type="entry name" value="His_kinase_dom"/>
</dbReference>
<evidence type="ECO:0000259" key="15">
    <source>
        <dbReference type="PROSITE" id="PS50109"/>
    </source>
</evidence>
<keyword evidence="13 14" id="KW-0472">Membrane</keyword>
<dbReference type="PANTHER" id="PTHR45453:SF2">
    <property type="entry name" value="HISTIDINE KINASE"/>
    <property type="match status" value="1"/>
</dbReference>
<dbReference type="InterPro" id="IPR050351">
    <property type="entry name" value="BphY/WalK/GraS-like"/>
</dbReference>
<evidence type="ECO:0000313" key="17">
    <source>
        <dbReference type="Proteomes" id="UP000609346"/>
    </source>
</evidence>
<gene>
    <name evidence="16" type="ORF">H8B09_28230</name>
</gene>
<keyword evidence="9 16" id="KW-0418">Kinase</keyword>
<dbReference type="SUPFAM" id="SSF55874">
    <property type="entry name" value="ATPase domain of HSP90 chaperone/DNA topoisomerase II/histidine kinase"/>
    <property type="match status" value="1"/>
</dbReference>
<dbReference type="RefSeq" id="WP_191206949.1">
    <property type="nucleotide sequence ID" value="NZ_JACXZA010000010.1"/>
</dbReference>
<keyword evidence="12" id="KW-0902">Two-component regulatory system</keyword>
<dbReference type="InterPro" id="IPR003594">
    <property type="entry name" value="HATPase_dom"/>
</dbReference>
<evidence type="ECO:0000256" key="13">
    <source>
        <dbReference type="ARBA" id="ARBA00023136"/>
    </source>
</evidence>
<dbReference type="PROSITE" id="PS50109">
    <property type="entry name" value="HIS_KIN"/>
    <property type="match status" value="1"/>
</dbReference>
<evidence type="ECO:0000256" key="6">
    <source>
        <dbReference type="ARBA" id="ARBA00022679"/>
    </source>
</evidence>
<keyword evidence="7 14" id="KW-0812">Transmembrane</keyword>
<keyword evidence="5" id="KW-0597">Phosphoprotein</keyword>
<evidence type="ECO:0000256" key="2">
    <source>
        <dbReference type="ARBA" id="ARBA00004651"/>
    </source>
</evidence>
<dbReference type="SMART" id="SM00387">
    <property type="entry name" value="HATPase_c"/>
    <property type="match status" value="1"/>
</dbReference>
<reference evidence="16 17" key="1">
    <citation type="submission" date="2020-09" db="EMBL/GenBank/DDBJ databases">
        <title>Paenibacillus sp. strain PR3 16S rRNA gene Genome sequencing and assembly.</title>
        <authorList>
            <person name="Kim J."/>
        </authorList>
    </citation>
    <scope>NUCLEOTIDE SEQUENCE [LARGE SCALE GENOMIC DNA]</scope>
    <source>
        <strain evidence="16 17">PR3</strain>
    </source>
</reference>
<dbReference type="InterPro" id="IPR003661">
    <property type="entry name" value="HisK_dim/P_dom"/>
</dbReference>
<evidence type="ECO:0000256" key="8">
    <source>
        <dbReference type="ARBA" id="ARBA00022741"/>
    </source>
</evidence>
<evidence type="ECO:0000256" key="14">
    <source>
        <dbReference type="SAM" id="Phobius"/>
    </source>
</evidence>
<proteinExistence type="predicted"/>
<dbReference type="SMART" id="SM00388">
    <property type="entry name" value="HisKA"/>
    <property type="match status" value="1"/>
</dbReference>
<dbReference type="Proteomes" id="UP000609346">
    <property type="component" value="Unassembled WGS sequence"/>
</dbReference>
<dbReference type="Gene3D" id="3.30.565.10">
    <property type="entry name" value="Histidine kinase-like ATPase, C-terminal domain"/>
    <property type="match status" value="1"/>
</dbReference>
<dbReference type="EMBL" id="JACXZA010000010">
    <property type="protein sequence ID" value="MBD3922648.1"/>
    <property type="molecule type" value="Genomic_DNA"/>
</dbReference>
<evidence type="ECO:0000256" key="9">
    <source>
        <dbReference type="ARBA" id="ARBA00022777"/>
    </source>
</evidence>
<comment type="subcellular location">
    <subcellularLocation>
        <location evidence="2">Cell membrane</location>
        <topology evidence="2">Multi-pass membrane protein</topology>
    </subcellularLocation>
</comment>
<keyword evidence="4" id="KW-1003">Cell membrane</keyword>
<comment type="caution">
    <text evidence="16">The sequence shown here is derived from an EMBL/GenBank/DDBJ whole genome shotgun (WGS) entry which is preliminary data.</text>
</comment>
<feature type="domain" description="Histidine kinase" evidence="15">
    <location>
        <begin position="156"/>
        <end position="377"/>
    </location>
</feature>
<feature type="transmembrane region" description="Helical" evidence="14">
    <location>
        <begin position="35"/>
        <end position="56"/>
    </location>
</feature>
<evidence type="ECO:0000313" key="16">
    <source>
        <dbReference type="EMBL" id="MBD3922648.1"/>
    </source>
</evidence>
<keyword evidence="17" id="KW-1185">Reference proteome</keyword>
<evidence type="ECO:0000256" key="1">
    <source>
        <dbReference type="ARBA" id="ARBA00000085"/>
    </source>
</evidence>
<keyword evidence="11 14" id="KW-1133">Transmembrane helix</keyword>
<name>A0ABR8N3C3_9BACL</name>
<sequence length="384" mass="43640">MPRFQVPRHSPSPNHEAESPVRRLFTFRSFVLDRLPYIVAFYIALFFAMLVLTLDLQHGRYMPALSNLLYIVLLATVVLLGWIAWDYARQRPYYRQVADMNASDKPTALSIMSVQGGVTREQIAVQQLLEKQHKASADELADYRRQREQHLHFTNQWVHHMKTPVSVIDLLLQQAAEEDAQGSEEDIHALRSSMHEELERISRGLEMMLHTARLDQFRMDVRIDRVSLLPLVRETINSHKKACIRASIFPRVEGSDVFVETDAKWLAFVLNQFMTNAIKYSKDKPGSKTLQFTVSSSLPDGRCSLSVTDAGIGIAEHDLPRVFDPFFTGENGRLVEESTGMGLYLAREVCSRLGHDLAIESELGIGTTITVYFHNGAIHQGLFS</sequence>
<dbReference type="GO" id="GO:0016301">
    <property type="term" value="F:kinase activity"/>
    <property type="evidence" value="ECO:0007669"/>
    <property type="project" value="UniProtKB-KW"/>
</dbReference>
<organism evidence="16 17">
    <name type="scientific">Paenibacillus terricola</name>
    <dbReference type="NCBI Taxonomy" id="2763503"/>
    <lineage>
        <taxon>Bacteria</taxon>
        <taxon>Bacillati</taxon>
        <taxon>Bacillota</taxon>
        <taxon>Bacilli</taxon>
        <taxon>Bacillales</taxon>
        <taxon>Paenibacillaceae</taxon>
        <taxon>Paenibacillus</taxon>
    </lineage>
</organism>
<keyword evidence="10" id="KW-0067">ATP-binding</keyword>
<dbReference type="InterPro" id="IPR004358">
    <property type="entry name" value="Sig_transdc_His_kin-like_C"/>
</dbReference>
<comment type="catalytic activity">
    <reaction evidence="1">
        <text>ATP + protein L-histidine = ADP + protein N-phospho-L-histidine.</text>
        <dbReference type="EC" id="2.7.13.3"/>
    </reaction>
</comment>